<gene>
    <name evidence="3" type="ORF">R8Z58_16800</name>
</gene>
<sequence length="108" mass="10935">MDDSTPANSLGAIISNLAVRRFIYSTYVLALLVVGATQVALTSLNLTNPDWLVATLAVLGYLGVPVAGLAVANTSKKAAEAQAQPEATPAAPVPAVTPATQQPQPAPA</sequence>
<organism evidence="3 4">
    <name type="scientific">Microbacterium arthrosphaerae</name>
    <dbReference type="NCBI Taxonomy" id="792652"/>
    <lineage>
        <taxon>Bacteria</taxon>
        <taxon>Bacillati</taxon>
        <taxon>Actinomycetota</taxon>
        <taxon>Actinomycetes</taxon>
        <taxon>Micrococcales</taxon>
        <taxon>Microbacteriaceae</taxon>
        <taxon>Microbacterium</taxon>
    </lineage>
</organism>
<keyword evidence="2" id="KW-1133">Transmembrane helix</keyword>
<feature type="region of interest" description="Disordered" evidence="1">
    <location>
        <begin position="80"/>
        <end position="108"/>
    </location>
</feature>
<dbReference type="RefSeq" id="WP_318354931.1">
    <property type="nucleotide sequence ID" value="NZ_JAWQEV010000007.1"/>
</dbReference>
<accession>A0ABU4H712</accession>
<proteinExistence type="predicted"/>
<evidence type="ECO:0000313" key="4">
    <source>
        <dbReference type="Proteomes" id="UP001283109"/>
    </source>
</evidence>
<feature type="transmembrane region" description="Helical" evidence="2">
    <location>
        <begin position="22"/>
        <end position="45"/>
    </location>
</feature>
<keyword evidence="4" id="KW-1185">Reference proteome</keyword>
<evidence type="ECO:0000313" key="3">
    <source>
        <dbReference type="EMBL" id="MDW4574439.1"/>
    </source>
</evidence>
<protein>
    <recommendedName>
        <fullName evidence="5">Holin</fullName>
    </recommendedName>
</protein>
<evidence type="ECO:0000256" key="2">
    <source>
        <dbReference type="SAM" id="Phobius"/>
    </source>
</evidence>
<feature type="transmembrane region" description="Helical" evidence="2">
    <location>
        <begin position="51"/>
        <end position="72"/>
    </location>
</feature>
<keyword evidence="2" id="KW-0472">Membrane</keyword>
<evidence type="ECO:0000256" key="1">
    <source>
        <dbReference type="SAM" id="MobiDB-lite"/>
    </source>
</evidence>
<name>A0ABU4H712_9MICO</name>
<comment type="caution">
    <text evidence="3">The sequence shown here is derived from an EMBL/GenBank/DDBJ whole genome shotgun (WGS) entry which is preliminary data.</text>
</comment>
<dbReference type="Proteomes" id="UP001283109">
    <property type="component" value="Unassembled WGS sequence"/>
</dbReference>
<evidence type="ECO:0008006" key="5">
    <source>
        <dbReference type="Google" id="ProtNLM"/>
    </source>
</evidence>
<reference evidence="3 4" key="1">
    <citation type="submission" date="2023-11" db="EMBL/GenBank/DDBJ databases">
        <title>Draft genome sequence of Microbacterium arthrosphaerae JCM 30492.</title>
        <authorList>
            <person name="Zhang G."/>
            <person name="Ding Y."/>
        </authorList>
    </citation>
    <scope>NUCLEOTIDE SEQUENCE [LARGE SCALE GENOMIC DNA]</scope>
    <source>
        <strain evidence="3 4">JCM 30492</strain>
    </source>
</reference>
<dbReference type="EMBL" id="JAWQEV010000007">
    <property type="protein sequence ID" value="MDW4574439.1"/>
    <property type="molecule type" value="Genomic_DNA"/>
</dbReference>
<keyword evidence="2" id="KW-0812">Transmembrane</keyword>